<keyword evidence="1" id="KW-0472">Membrane</keyword>
<accession>A0ABY6AGX3</accession>
<proteinExistence type="predicted"/>
<keyword evidence="3" id="KW-1185">Reference proteome</keyword>
<reference evidence="2" key="1">
    <citation type="submission" date="2022-09" db="EMBL/GenBank/DDBJ databases">
        <title>Complete genome sequence of Pseudomonas promysalinigenes strain RL-WG26, a newly isolated PGPR with the potential for plant salinity stress alleviation.</title>
        <authorList>
            <person name="Ren L."/>
            <person name="Wang G."/>
            <person name="Hu H."/>
        </authorList>
    </citation>
    <scope>NUCLEOTIDE SEQUENCE</scope>
    <source>
        <strain evidence="2">RL-WG26</strain>
    </source>
</reference>
<name>A0ABY6AGX3_9PSED</name>
<evidence type="ECO:0000313" key="2">
    <source>
        <dbReference type="EMBL" id="UXH38322.1"/>
    </source>
</evidence>
<protein>
    <recommendedName>
        <fullName evidence="4">Holin</fullName>
    </recommendedName>
</protein>
<dbReference type="EMBL" id="CP104557">
    <property type="protein sequence ID" value="UXH38322.1"/>
    <property type="molecule type" value="Genomic_DNA"/>
</dbReference>
<feature type="transmembrane region" description="Helical" evidence="1">
    <location>
        <begin position="83"/>
        <end position="104"/>
    </location>
</feature>
<keyword evidence="1" id="KW-0812">Transmembrane</keyword>
<gene>
    <name evidence="2" type="ORF">N5C08_15145</name>
</gene>
<feature type="transmembrane region" description="Helical" evidence="1">
    <location>
        <begin position="12"/>
        <end position="35"/>
    </location>
</feature>
<evidence type="ECO:0008006" key="4">
    <source>
        <dbReference type="Google" id="ProtNLM"/>
    </source>
</evidence>
<feature type="transmembrane region" description="Helical" evidence="1">
    <location>
        <begin position="56"/>
        <end position="77"/>
    </location>
</feature>
<evidence type="ECO:0000256" key="1">
    <source>
        <dbReference type="SAM" id="Phobius"/>
    </source>
</evidence>
<sequence length="120" mass="13329">MDEPYLMEAAIAAIYQLIDTEGLALFGALLGTLLVNAVRDRFITVSRKRLSGGKQLLLVFLTLGVGYLFEPLLLSLAPMLSRGMAAFAAAVVVIPITLKVLVWLDSVDLRELVQRWRRRD</sequence>
<keyword evidence="1" id="KW-1133">Transmembrane helix</keyword>
<dbReference type="Proteomes" id="UP001064504">
    <property type="component" value="Chromosome"/>
</dbReference>
<organism evidence="2 3">
    <name type="scientific">Pseudomonas promysalinigenes</name>
    <dbReference type="NCBI Taxonomy" id="485898"/>
    <lineage>
        <taxon>Bacteria</taxon>
        <taxon>Pseudomonadati</taxon>
        <taxon>Pseudomonadota</taxon>
        <taxon>Gammaproteobacteria</taxon>
        <taxon>Pseudomonadales</taxon>
        <taxon>Pseudomonadaceae</taxon>
        <taxon>Pseudomonas</taxon>
    </lineage>
</organism>
<evidence type="ECO:0000313" key="3">
    <source>
        <dbReference type="Proteomes" id="UP001064504"/>
    </source>
</evidence>